<feature type="transmembrane region" description="Helical" evidence="6">
    <location>
        <begin position="294"/>
        <end position="316"/>
    </location>
</feature>
<keyword evidence="2" id="KW-1003">Cell membrane</keyword>
<organism evidence="9 10">
    <name type="scientific">Spirosoma sordidisoli</name>
    <dbReference type="NCBI Taxonomy" id="2502893"/>
    <lineage>
        <taxon>Bacteria</taxon>
        <taxon>Pseudomonadati</taxon>
        <taxon>Bacteroidota</taxon>
        <taxon>Cytophagia</taxon>
        <taxon>Cytophagales</taxon>
        <taxon>Cytophagaceae</taxon>
        <taxon>Spirosoma</taxon>
    </lineage>
</organism>
<protein>
    <submittedName>
        <fullName evidence="9">FtsX-like permease family protein</fullName>
    </submittedName>
</protein>
<name>A0A4Q2UQ36_9BACT</name>
<comment type="subcellular location">
    <subcellularLocation>
        <location evidence="1">Cell membrane</location>
        <topology evidence="1">Multi-pass membrane protein</topology>
    </subcellularLocation>
</comment>
<dbReference type="AlphaFoldDB" id="A0A4Q2UQ36"/>
<evidence type="ECO:0000256" key="1">
    <source>
        <dbReference type="ARBA" id="ARBA00004651"/>
    </source>
</evidence>
<keyword evidence="4 6" id="KW-1133">Transmembrane helix</keyword>
<proteinExistence type="predicted"/>
<feature type="transmembrane region" description="Helical" evidence="6">
    <location>
        <begin position="434"/>
        <end position="457"/>
    </location>
</feature>
<evidence type="ECO:0000313" key="10">
    <source>
        <dbReference type="Proteomes" id="UP000290407"/>
    </source>
</evidence>
<dbReference type="InterPro" id="IPR003838">
    <property type="entry name" value="ABC3_permease_C"/>
</dbReference>
<feature type="transmembrane region" description="Helical" evidence="6">
    <location>
        <begin position="388"/>
        <end position="413"/>
    </location>
</feature>
<dbReference type="Pfam" id="PF12704">
    <property type="entry name" value="MacB_PCD"/>
    <property type="match status" value="2"/>
</dbReference>
<evidence type="ECO:0000256" key="4">
    <source>
        <dbReference type="ARBA" id="ARBA00022989"/>
    </source>
</evidence>
<feature type="domain" description="MacB-like periplasmic core" evidence="8">
    <location>
        <begin position="20"/>
        <end position="235"/>
    </location>
</feature>
<feature type="transmembrane region" description="Helical" evidence="6">
    <location>
        <begin position="739"/>
        <end position="758"/>
    </location>
</feature>
<sequence>MLTNYLKIAWRNLLRNKIFSAINIVGLAVGLATCLLIVLFVLHELSYDRYHTHADRIYRMTTHGRIGGTDINAAGAGAPAASALVRDYTGVEAATRLNTDGSFIVKHGTDSFKEEHVAFVDSNFFTILSIPLATNYSGINPKTMLTEPNTVVLTQTTARKYFGDQNPVGQTLTMGDKGAFRVTGVCEDVPSNTHFHYDFFCSMRSIKQSGKWLNDAMHTYLLLREGYSVDQLRAKSTEMVARYIGPELPQFLGISLAEFLRKGDQLRFQFQPITDIHLHSDYEDELEPNSNVQYIYIFVAIAGFILLLACINFMNLSTAGSAGRAKEVGVRKVMGSERGQLMGQFLAESVLLTFLALLLALVLVAVLLPGFNQLAGKQFGIGAIVSGWMLPGIGLACLLIGLLAGSYPAFVLSAFRPVSVLKGRAVNIGARSGWLRNTLVTVQFVVSITMIVSTILVSRQLNYIQNKKVGFDKEQVLILNDTYTLASKLDAFKAEIAKLSPVVRVTSAGYMPAGSSNSGNNAFQPDNGSVQPETYRNRHYFVDEDYLPTLGIGLAQGRNFSKAFPSDSSAILINEAAARQFGWKNPIGQRLKTAGDGSGEIQRLYTIVGVVRDFHFESMRQRVAPLVLFRGQDNYQMALRVKTDDMPALLKTIEQRWKAQTDMPFTYSFLSERFSLMYASEQRVGQLFGIFAGLAVLIACLGLFGLAAFTTRQRTKEIGVRKVLGASVASIITLLSKDFLKLVLIAIVIASPIAWYAMNRWLQDFAYKIDIEWWVFALAGFLAVGIALLTVSFQSIKAALMNPVRSLRSE</sequence>
<feature type="transmembrane region" description="Helical" evidence="6">
    <location>
        <begin position="687"/>
        <end position="709"/>
    </location>
</feature>
<comment type="caution">
    <text evidence="9">The sequence shown here is derived from an EMBL/GenBank/DDBJ whole genome shotgun (WGS) entry which is preliminary data.</text>
</comment>
<feature type="transmembrane region" description="Helical" evidence="6">
    <location>
        <begin position="345"/>
        <end position="368"/>
    </location>
</feature>
<feature type="domain" description="MacB-like periplasmic core" evidence="8">
    <location>
        <begin position="459"/>
        <end position="651"/>
    </location>
</feature>
<dbReference type="InterPro" id="IPR025857">
    <property type="entry name" value="MacB_PCD"/>
</dbReference>
<evidence type="ECO:0000259" key="7">
    <source>
        <dbReference type="Pfam" id="PF02687"/>
    </source>
</evidence>
<dbReference type="GO" id="GO:0005886">
    <property type="term" value="C:plasma membrane"/>
    <property type="evidence" value="ECO:0007669"/>
    <property type="project" value="UniProtKB-SubCell"/>
</dbReference>
<accession>A0A4Q2UQ36</accession>
<evidence type="ECO:0000256" key="5">
    <source>
        <dbReference type="ARBA" id="ARBA00023136"/>
    </source>
</evidence>
<dbReference type="GO" id="GO:0022857">
    <property type="term" value="F:transmembrane transporter activity"/>
    <property type="evidence" value="ECO:0007669"/>
    <property type="project" value="TreeGrafter"/>
</dbReference>
<gene>
    <name evidence="9" type="ORF">EQG79_15955</name>
</gene>
<evidence type="ECO:0000256" key="2">
    <source>
        <dbReference type="ARBA" id="ARBA00022475"/>
    </source>
</evidence>
<keyword evidence="5 6" id="KW-0472">Membrane</keyword>
<dbReference type="PANTHER" id="PTHR30572">
    <property type="entry name" value="MEMBRANE COMPONENT OF TRANSPORTER-RELATED"/>
    <property type="match status" value="1"/>
</dbReference>
<evidence type="ECO:0000259" key="8">
    <source>
        <dbReference type="Pfam" id="PF12704"/>
    </source>
</evidence>
<evidence type="ECO:0000256" key="3">
    <source>
        <dbReference type="ARBA" id="ARBA00022692"/>
    </source>
</evidence>
<keyword evidence="3 6" id="KW-0812">Transmembrane</keyword>
<dbReference type="PANTHER" id="PTHR30572:SF18">
    <property type="entry name" value="ABC-TYPE MACROLIDE FAMILY EXPORT SYSTEM PERMEASE COMPONENT 2"/>
    <property type="match status" value="1"/>
</dbReference>
<reference evidence="9 10" key="1">
    <citation type="submission" date="2019-01" db="EMBL/GenBank/DDBJ databases">
        <title>Spirosoma flava sp. nov., a propanil-degrading bacterium isolated from herbicide-contaminated soil.</title>
        <authorList>
            <person name="Zhang L."/>
            <person name="Jiang J.-D."/>
        </authorList>
    </citation>
    <scope>NUCLEOTIDE SEQUENCE [LARGE SCALE GENOMIC DNA]</scope>
    <source>
        <strain evidence="9 10">TY50</strain>
    </source>
</reference>
<dbReference type="InterPro" id="IPR050250">
    <property type="entry name" value="Macrolide_Exporter_MacB"/>
</dbReference>
<dbReference type="Proteomes" id="UP000290407">
    <property type="component" value="Unassembled WGS sequence"/>
</dbReference>
<dbReference type="Pfam" id="PF02687">
    <property type="entry name" value="FtsX"/>
    <property type="match status" value="2"/>
</dbReference>
<feature type="domain" description="ABC3 transporter permease C-terminal" evidence="7">
    <location>
        <begin position="300"/>
        <end position="412"/>
    </location>
</feature>
<feature type="transmembrane region" description="Helical" evidence="6">
    <location>
        <begin position="773"/>
        <end position="793"/>
    </location>
</feature>
<feature type="domain" description="ABC3 transporter permease C-terminal" evidence="7">
    <location>
        <begin position="690"/>
        <end position="803"/>
    </location>
</feature>
<dbReference type="EMBL" id="SBLB01000004">
    <property type="protein sequence ID" value="RYC68899.1"/>
    <property type="molecule type" value="Genomic_DNA"/>
</dbReference>
<feature type="transmembrane region" description="Helical" evidence="6">
    <location>
        <begin position="21"/>
        <end position="42"/>
    </location>
</feature>
<evidence type="ECO:0000256" key="6">
    <source>
        <dbReference type="SAM" id="Phobius"/>
    </source>
</evidence>
<evidence type="ECO:0000313" key="9">
    <source>
        <dbReference type="EMBL" id="RYC68899.1"/>
    </source>
</evidence>
<keyword evidence="10" id="KW-1185">Reference proteome</keyword>